<dbReference type="Proteomes" id="UP000029981">
    <property type="component" value="Chromosome 1"/>
</dbReference>
<dbReference type="SUPFAM" id="SSF48403">
    <property type="entry name" value="Ankyrin repeat"/>
    <property type="match status" value="1"/>
</dbReference>
<feature type="transmembrane region" description="Helical" evidence="1">
    <location>
        <begin position="520"/>
        <end position="543"/>
    </location>
</feature>
<dbReference type="AlphaFoldDB" id="A0A0A0LRT6"/>
<reference evidence="3 4" key="1">
    <citation type="journal article" date="2009" name="Nat. Genet.">
        <title>The genome of the cucumber, Cucumis sativus L.</title>
        <authorList>
            <person name="Huang S."/>
            <person name="Li R."/>
            <person name="Zhang Z."/>
            <person name="Li L."/>
            <person name="Gu X."/>
            <person name="Fan W."/>
            <person name="Lucas W.J."/>
            <person name="Wang X."/>
            <person name="Xie B."/>
            <person name="Ni P."/>
            <person name="Ren Y."/>
            <person name="Zhu H."/>
            <person name="Li J."/>
            <person name="Lin K."/>
            <person name="Jin W."/>
            <person name="Fei Z."/>
            <person name="Li G."/>
            <person name="Staub J."/>
            <person name="Kilian A."/>
            <person name="van der Vossen E.A."/>
            <person name="Wu Y."/>
            <person name="Guo J."/>
            <person name="He J."/>
            <person name="Jia Z."/>
            <person name="Ren Y."/>
            <person name="Tian G."/>
            <person name="Lu Y."/>
            <person name="Ruan J."/>
            <person name="Qian W."/>
            <person name="Wang M."/>
            <person name="Huang Q."/>
            <person name="Li B."/>
            <person name="Xuan Z."/>
            <person name="Cao J."/>
            <person name="Asan"/>
            <person name="Wu Z."/>
            <person name="Zhang J."/>
            <person name="Cai Q."/>
            <person name="Bai Y."/>
            <person name="Zhao B."/>
            <person name="Han Y."/>
            <person name="Li Y."/>
            <person name="Li X."/>
            <person name="Wang S."/>
            <person name="Shi Q."/>
            <person name="Liu S."/>
            <person name="Cho W.K."/>
            <person name="Kim J.Y."/>
            <person name="Xu Y."/>
            <person name="Heller-Uszynska K."/>
            <person name="Miao H."/>
            <person name="Cheng Z."/>
            <person name="Zhang S."/>
            <person name="Wu J."/>
            <person name="Yang Y."/>
            <person name="Kang H."/>
            <person name="Li M."/>
            <person name="Liang H."/>
            <person name="Ren X."/>
            <person name="Shi Z."/>
            <person name="Wen M."/>
            <person name="Jian M."/>
            <person name="Yang H."/>
            <person name="Zhang G."/>
            <person name="Yang Z."/>
            <person name="Chen R."/>
            <person name="Liu S."/>
            <person name="Li J."/>
            <person name="Ma L."/>
            <person name="Liu H."/>
            <person name="Zhou Y."/>
            <person name="Zhao J."/>
            <person name="Fang X."/>
            <person name="Li G."/>
            <person name="Fang L."/>
            <person name="Li Y."/>
            <person name="Liu D."/>
            <person name="Zheng H."/>
            <person name="Zhang Y."/>
            <person name="Qin N."/>
            <person name="Li Z."/>
            <person name="Yang G."/>
            <person name="Yang S."/>
            <person name="Bolund L."/>
            <person name="Kristiansen K."/>
            <person name="Zheng H."/>
            <person name="Li S."/>
            <person name="Zhang X."/>
            <person name="Yang H."/>
            <person name="Wang J."/>
            <person name="Sun R."/>
            <person name="Zhang B."/>
            <person name="Jiang S."/>
            <person name="Wang J."/>
            <person name="Du Y."/>
            <person name="Li S."/>
        </authorList>
    </citation>
    <scope>NUCLEOTIDE SEQUENCE [LARGE SCALE GENOMIC DNA]</scope>
    <source>
        <strain evidence="4">cv. 9930</strain>
    </source>
</reference>
<keyword evidence="4" id="KW-1185">Reference proteome</keyword>
<accession>A0A0A0LRT6</accession>
<evidence type="ECO:0000259" key="2">
    <source>
        <dbReference type="Pfam" id="PF13962"/>
    </source>
</evidence>
<keyword evidence="1" id="KW-1133">Transmembrane helix</keyword>
<feature type="transmembrane region" description="Helical" evidence="1">
    <location>
        <begin position="481"/>
        <end position="500"/>
    </location>
</feature>
<feature type="domain" description="PGG" evidence="2">
    <location>
        <begin position="475"/>
        <end position="588"/>
    </location>
</feature>
<dbReference type="Pfam" id="PF13962">
    <property type="entry name" value="PGG"/>
    <property type="match status" value="1"/>
</dbReference>
<keyword evidence="1" id="KW-0812">Transmembrane</keyword>
<name>A0A0A0LRT6_CUCSA</name>
<dbReference type="eggNOG" id="KOG0504">
    <property type="taxonomic scope" value="Eukaryota"/>
</dbReference>
<reference evidence="3 4" key="4">
    <citation type="journal article" date="2011" name="BMC Genomics">
        <title>RNA-Seq improves annotation of protein-coding genes in the cucumber genome.</title>
        <authorList>
            <person name="Li Z."/>
            <person name="Zhang Z."/>
            <person name="Yan P."/>
            <person name="Huang S."/>
            <person name="Fei Z."/>
            <person name="Lin K."/>
        </authorList>
    </citation>
    <scope>NUCLEOTIDE SEQUENCE [LARGE SCALE GENOMIC DNA]</scope>
    <source>
        <strain evidence="4">cv. 9930</strain>
    </source>
</reference>
<gene>
    <name evidence="3" type="ORF">Csa_1G058080</name>
</gene>
<reference evidence="3 4" key="3">
    <citation type="journal article" date="2010" name="BMC Genomics">
        <title>Transcriptome sequencing and comparative analysis of cucumber flowers with different sex types.</title>
        <authorList>
            <person name="Guo S."/>
            <person name="Zheng Y."/>
            <person name="Joung J.G."/>
            <person name="Liu S."/>
            <person name="Zhang Z."/>
            <person name="Crasta O.R."/>
            <person name="Sobral B.W."/>
            <person name="Xu Y."/>
            <person name="Huang S."/>
            <person name="Fei Z."/>
        </authorList>
    </citation>
    <scope>NUCLEOTIDE SEQUENCE [LARGE SCALE GENOMIC DNA]</scope>
    <source>
        <strain evidence="4">cv. 9930</strain>
    </source>
</reference>
<organism evidence="3 4">
    <name type="scientific">Cucumis sativus</name>
    <name type="common">Cucumber</name>
    <dbReference type="NCBI Taxonomy" id="3659"/>
    <lineage>
        <taxon>Eukaryota</taxon>
        <taxon>Viridiplantae</taxon>
        <taxon>Streptophyta</taxon>
        <taxon>Embryophyta</taxon>
        <taxon>Tracheophyta</taxon>
        <taxon>Spermatophyta</taxon>
        <taxon>Magnoliopsida</taxon>
        <taxon>eudicotyledons</taxon>
        <taxon>Gunneridae</taxon>
        <taxon>Pentapetalae</taxon>
        <taxon>rosids</taxon>
        <taxon>fabids</taxon>
        <taxon>Cucurbitales</taxon>
        <taxon>Cucurbitaceae</taxon>
        <taxon>Benincaseae</taxon>
        <taxon>Cucumis</taxon>
    </lineage>
</organism>
<dbReference type="Gene3D" id="1.25.40.20">
    <property type="entry name" value="Ankyrin repeat-containing domain"/>
    <property type="match status" value="1"/>
</dbReference>
<keyword evidence="1" id="KW-0472">Membrane</keyword>
<dbReference type="PANTHER" id="PTHR24177:SF292">
    <property type="entry name" value="ANKYRIN REPEAT FAMILY PROTEIN-RELATED"/>
    <property type="match status" value="1"/>
</dbReference>
<dbReference type="OrthoDB" id="1921232at2759"/>
<evidence type="ECO:0000313" key="3">
    <source>
        <dbReference type="EMBL" id="KGN64473.1"/>
    </source>
</evidence>
<dbReference type="Gramene" id="KGN64473">
    <property type="protein sequence ID" value="KGN64473"/>
    <property type="gene ID" value="Csa_1G058080"/>
</dbReference>
<dbReference type="KEGG" id="csv:101218503"/>
<dbReference type="STRING" id="3659.A0A0A0LRT6"/>
<protein>
    <recommendedName>
        <fullName evidence="2">PGG domain-containing protein</fullName>
    </recommendedName>
</protein>
<dbReference type="EMBL" id="CM002922">
    <property type="protein sequence ID" value="KGN64473.1"/>
    <property type="molecule type" value="Genomic_DNA"/>
</dbReference>
<proteinExistence type="predicted"/>
<dbReference type="Pfam" id="PF12796">
    <property type="entry name" value="Ank_2"/>
    <property type="match status" value="1"/>
</dbReference>
<reference evidence="3 4" key="2">
    <citation type="journal article" date="2009" name="PLoS ONE">
        <title>An integrated genetic and cytogenetic map of the cucumber genome.</title>
        <authorList>
            <person name="Ren Y."/>
            <person name="Zhang Z."/>
            <person name="Liu J."/>
            <person name="Staub J.E."/>
            <person name="Han Y."/>
            <person name="Cheng Z."/>
            <person name="Li X."/>
            <person name="Lu J."/>
            <person name="Miao H."/>
            <person name="Kang H."/>
            <person name="Xie B."/>
            <person name="Gu X."/>
            <person name="Wang X."/>
            <person name="Du Y."/>
            <person name="Jin W."/>
            <person name="Huang S."/>
        </authorList>
    </citation>
    <scope>NUCLEOTIDE SEQUENCE [LARGE SCALE GENOMIC DNA]</scope>
    <source>
        <strain evidence="4">cv. 9930</strain>
    </source>
</reference>
<dbReference type="GO" id="GO:0016020">
    <property type="term" value="C:membrane"/>
    <property type="evidence" value="ECO:0000318"/>
    <property type="project" value="GO_Central"/>
</dbReference>
<dbReference type="InterPro" id="IPR002110">
    <property type="entry name" value="Ankyrin_rpt"/>
</dbReference>
<sequence length="642" mass="73395">MKMKKRMRKSTSFPSIIPNYNSLFEENEDDQDERSHTAWNRLAATMFKEYAHLETHAKDADEPSDHNLFQIGAATRIFLYQNALKGEWEYVELLLDESPNIVRSAITRNRETILHIAAGAKQIEFVVKLLNRMSDDDMILQNEFGNTALCFAAASGVVRIAELMVEKNPNLPLIRGFNNAVTPLFIAVSYKCTEMVSYLLSVTDLNQLGKQEQIELLIATIQSDFYDISLWILQRYPYLAIMRDTNEETALHVIARKPSAMDVTKQLSSWTLFLNSRIYRKPVTKTLAHELVVLLLTNVLRILPEKKMLQFIKHPTRLLNDAACTGNVEFLIVLIRKYPDIIWEDADDGKSIFHVAIENRLENVFNLINEIGRLNEFTAKYRTFKGRNYNILHLAGHLATPNHLNRVSGAALQMQREMLWFKEVEKIVLPSQLEAKSNVTSSQQLEAKFNYPNTPKLTPRQLFTQEHKDLRKDGEEWMKHTANSCMLVATLISTVVFAAAFTVPGGSNNNEGTPVFQQKFWFTVFAMSDAVALFSSSTSILMFMSILTSRYAEDDFMHSLPSRLLFGLATLFISIVCMVVAFSATFFILYHKANICIPTIVSAMAILPVICFCVLQCKLWADIFHNTYSSRFLFKPRRGKLF</sequence>
<feature type="transmembrane region" description="Helical" evidence="1">
    <location>
        <begin position="564"/>
        <end position="589"/>
    </location>
</feature>
<evidence type="ECO:0000256" key="1">
    <source>
        <dbReference type="SAM" id="Phobius"/>
    </source>
</evidence>
<dbReference type="InterPro" id="IPR036770">
    <property type="entry name" value="Ankyrin_rpt-contain_sf"/>
</dbReference>
<dbReference type="InterPro" id="IPR026961">
    <property type="entry name" value="PGG_dom"/>
</dbReference>
<dbReference type="OMA" id="ANVRITK"/>
<evidence type="ECO:0000313" key="4">
    <source>
        <dbReference type="Proteomes" id="UP000029981"/>
    </source>
</evidence>
<feature type="transmembrane region" description="Helical" evidence="1">
    <location>
        <begin position="595"/>
        <end position="615"/>
    </location>
</feature>
<dbReference type="SMART" id="SM00248">
    <property type="entry name" value="ANK"/>
    <property type="match status" value="4"/>
</dbReference>
<dbReference type="PANTHER" id="PTHR24177">
    <property type="entry name" value="CASKIN"/>
    <property type="match status" value="1"/>
</dbReference>